<dbReference type="Proteomes" id="UP000006727">
    <property type="component" value="Chromosome 2"/>
</dbReference>
<dbReference type="Gramene" id="Pp3c2_20840V3.5">
    <property type="protein sequence ID" value="Pp3c2_20840V3.5"/>
    <property type="gene ID" value="Pp3c2_20840"/>
</dbReference>
<evidence type="ECO:0000313" key="3">
    <source>
        <dbReference type="EMBL" id="PNR60215.1"/>
    </source>
</evidence>
<dbReference type="GeneID" id="112279165"/>
<evidence type="ECO:0000256" key="1">
    <source>
        <dbReference type="ARBA" id="ARBA00009005"/>
    </source>
</evidence>
<dbReference type="InterPro" id="IPR029030">
    <property type="entry name" value="Caspase-like_dom_sf"/>
</dbReference>
<dbReference type="EnsemblPlants" id="Pp3c2_20840V3.1">
    <property type="protein sequence ID" value="Pp3c2_20840V3.1"/>
    <property type="gene ID" value="Pp3c2_20840"/>
</dbReference>
<dbReference type="GO" id="GO:0005737">
    <property type="term" value="C:cytoplasm"/>
    <property type="evidence" value="ECO:0000318"/>
    <property type="project" value="GO_Central"/>
</dbReference>
<dbReference type="Pfam" id="PF00656">
    <property type="entry name" value="Peptidase_C14"/>
    <property type="match status" value="1"/>
</dbReference>
<gene>
    <name evidence="4" type="primary">LOC112279165</name>
    <name evidence="3" type="ORF">PHYPA_003008</name>
</gene>
<dbReference type="GO" id="GO:0006508">
    <property type="term" value="P:proteolysis"/>
    <property type="evidence" value="ECO:0000318"/>
    <property type="project" value="GO_Central"/>
</dbReference>
<organism evidence="3">
    <name type="scientific">Physcomitrium patens</name>
    <name type="common">Spreading-leaved earth moss</name>
    <name type="synonym">Physcomitrella patens</name>
    <dbReference type="NCBI Taxonomy" id="3218"/>
    <lineage>
        <taxon>Eukaryota</taxon>
        <taxon>Viridiplantae</taxon>
        <taxon>Streptophyta</taxon>
        <taxon>Embryophyta</taxon>
        <taxon>Bryophyta</taxon>
        <taxon>Bryophytina</taxon>
        <taxon>Bryopsida</taxon>
        <taxon>Funariidae</taxon>
        <taxon>Funariales</taxon>
        <taxon>Funariaceae</taxon>
        <taxon>Physcomitrium</taxon>
    </lineage>
</organism>
<feature type="domain" description="Peptidase C14 caspase" evidence="2">
    <location>
        <begin position="3"/>
        <end position="433"/>
    </location>
</feature>
<accession>A0A2K1L2F6</accession>
<dbReference type="RefSeq" id="XP_073396551.1">
    <property type="nucleotide sequence ID" value="XM_073540450.1"/>
</dbReference>
<dbReference type="Gene3D" id="3.40.50.12660">
    <property type="match status" value="2"/>
</dbReference>
<dbReference type="EnsemblPlants" id="Pp3c2_20840V3.2">
    <property type="protein sequence ID" value="Pp3c2_20840V3.2"/>
    <property type="gene ID" value="Pp3c2_20840"/>
</dbReference>
<protein>
    <recommendedName>
        <fullName evidence="2">Peptidase C14 caspase domain-containing protein</fullName>
    </recommendedName>
</protein>
<dbReference type="PANTHER" id="PTHR48104:SF30">
    <property type="entry name" value="METACASPASE-1"/>
    <property type="match status" value="1"/>
</dbReference>
<dbReference type="EMBL" id="ABEU02000002">
    <property type="protein sequence ID" value="PNR60215.1"/>
    <property type="molecule type" value="Genomic_DNA"/>
</dbReference>
<dbReference type="PaxDb" id="3218-PP1S165_65V6.3"/>
<dbReference type="RefSeq" id="XP_024369100.1">
    <property type="nucleotide sequence ID" value="XM_024513332.1"/>
</dbReference>
<sequence>MSKRALLVGCNYPGTKCELHGCANDVRRMKELLMNRFGFDEIDILVMLDTDPSLPQPTGANIRKSLAQLIQSTEAGDCLVFHYSGHGTQVPAESGEQDDTGADEAIVPTDMNLLTDDDFRELVNQIPVGVTFTFLSDSCHSGGLIDSAKEQIGNTVVNYASLPSEEENEGGLFGLIGQGISAFSGKRDVEEGEEEEGGFRGLLSNMRSRFGSGNRDNDEERPDLQNFDFESQYLEETSQQVKNRNLDINTLSEMLSEQAGHPVEVGNIRTTLFDMFGDDASPKVKVFVNILLSRIQSGGEEGGFMGMLSSAAGHYLKSKLDSESPDEAANYMAAAGSVHPSTARAAYGGVRPSASHRAREDAGILLSGCQHNETSADATPAGDHSQSYGAFSNALIGVLAETEGPISNRELVLKIRESLASSGFKQHPCLYCTDENADAHFICVTD</sequence>
<dbReference type="EnsemblPlants" id="Pp3c2_20840V3.3">
    <property type="protein sequence ID" value="Pp3c2_20840V3.3"/>
    <property type="gene ID" value="Pp3c2_20840"/>
</dbReference>
<dbReference type="Gramene" id="Pp3c2_20840V3.4">
    <property type="protein sequence ID" value="Pp3c2_20840V3.4"/>
    <property type="gene ID" value="Pp3c2_20840"/>
</dbReference>
<dbReference type="RefSeq" id="XP_073396552.1">
    <property type="nucleotide sequence ID" value="XM_073540451.1"/>
</dbReference>
<name>A0A2K1L2F6_PHYPA</name>
<dbReference type="Gramene" id="Pp3c2_20840V3.3">
    <property type="protein sequence ID" value="Pp3c2_20840V3.3"/>
    <property type="gene ID" value="Pp3c2_20840"/>
</dbReference>
<dbReference type="GO" id="GO:0004197">
    <property type="term" value="F:cysteine-type endopeptidase activity"/>
    <property type="evidence" value="ECO:0000318"/>
    <property type="project" value="GO_Central"/>
</dbReference>
<dbReference type="Gramene" id="Pp3c2_20840V3.1">
    <property type="protein sequence ID" value="Pp3c2_20840V3.1"/>
    <property type="gene ID" value="Pp3c2_20840"/>
</dbReference>
<dbReference type="PANTHER" id="PTHR48104">
    <property type="entry name" value="METACASPASE-4"/>
    <property type="match status" value="1"/>
</dbReference>
<evidence type="ECO:0000259" key="2">
    <source>
        <dbReference type="Pfam" id="PF00656"/>
    </source>
</evidence>
<dbReference type="Gramene" id="Pp3c2_20840V3.2">
    <property type="protein sequence ID" value="Pp3c2_20840V3.2"/>
    <property type="gene ID" value="Pp3c2_20840"/>
</dbReference>
<proteinExistence type="inferred from homology"/>
<reference evidence="3 5" key="1">
    <citation type="journal article" date="2008" name="Science">
        <title>The Physcomitrella genome reveals evolutionary insights into the conquest of land by plants.</title>
        <authorList>
            <person name="Rensing S."/>
            <person name="Lang D."/>
            <person name="Zimmer A."/>
            <person name="Terry A."/>
            <person name="Salamov A."/>
            <person name="Shapiro H."/>
            <person name="Nishiyama T."/>
            <person name="Perroud P.-F."/>
            <person name="Lindquist E."/>
            <person name="Kamisugi Y."/>
            <person name="Tanahashi T."/>
            <person name="Sakakibara K."/>
            <person name="Fujita T."/>
            <person name="Oishi K."/>
            <person name="Shin-I T."/>
            <person name="Kuroki Y."/>
            <person name="Toyoda A."/>
            <person name="Suzuki Y."/>
            <person name="Hashimoto A."/>
            <person name="Yamaguchi K."/>
            <person name="Sugano A."/>
            <person name="Kohara Y."/>
            <person name="Fujiyama A."/>
            <person name="Anterola A."/>
            <person name="Aoki S."/>
            <person name="Ashton N."/>
            <person name="Barbazuk W.B."/>
            <person name="Barker E."/>
            <person name="Bennetzen J."/>
            <person name="Bezanilla M."/>
            <person name="Blankenship R."/>
            <person name="Cho S.H."/>
            <person name="Dutcher S."/>
            <person name="Estelle M."/>
            <person name="Fawcett J.A."/>
            <person name="Gundlach H."/>
            <person name="Hanada K."/>
            <person name="Heyl A."/>
            <person name="Hicks K.A."/>
            <person name="Hugh J."/>
            <person name="Lohr M."/>
            <person name="Mayer K."/>
            <person name="Melkozernov A."/>
            <person name="Murata T."/>
            <person name="Nelson D."/>
            <person name="Pils B."/>
            <person name="Prigge M."/>
            <person name="Reiss B."/>
            <person name="Renner T."/>
            <person name="Rombauts S."/>
            <person name="Rushton P."/>
            <person name="Sanderfoot A."/>
            <person name="Schween G."/>
            <person name="Shiu S.-H."/>
            <person name="Stueber K."/>
            <person name="Theodoulou F.L."/>
            <person name="Tu H."/>
            <person name="Van de Peer Y."/>
            <person name="Verrier P.J."/>
            <person name="Waters E."/>
            <person name="Wood A."/>
            <person name="Yang L."/>
            <person name="Cove D."/>
            <person name="Cuming A."/>
            <person name="Hasebe M."/>
            <person name="Lucas S."/>
            <person name="Mishler D.B."/>
            <person name="Reski R."/>
            <person name="Grigoriev I."/>
            <person name="Quatrano R.S."/>
            <person name="Boore J.L."/>
        </authorList>
    </citation>
    <scope>NUCLEOTIDE SEQUENCE [LARGE SCALE GENOMIC DNA]</scope>
    <source>
        <strain evidence="4 5">cv. Gransden 2004</strain>
    </source>
</reference>
<keyword evidence="5" id="KW-1185">Reference proteome</keyword>
<dbReference type="InterPro" id="IPR050452">
    <property type="entry name" value="Metacaspase"/>
</dbReference>
<comment type="similarity">
    <text evidence="1">Belongs to the peptidase C14B family.</text>
</comment>
<evidence type="ECO:0000313" key="4">
    <source>
        <dbReference type="EnsemblPlants" id="Pp3c2_20840V3.1"/>
    </source>
</evidence>
<dbReference type="EnsemblPlants" id="Pp3c2_20840V3.4">
    <property type="protein sequence ID" value="Pp3c2_20840V3.4"/>
    <property type="gene ID" value="Pp3c2_20840"/>
</dbReference>
<dbReference type="EnsemblPlants" id="Pp3c2_20840V3.5">
    <property type="protein sequence ID" value="Pp3c2_20840V3.5"/>
    <property type="gene ID" value="Pp3c2_20840"/>
</dbReference>
<dbReference type="InterPro" id="IPR011600">
    <property type="entry name" value="Pept_C14_caspase"/>
</dbReference>
<dbReference type="OMA" id="CNDRFVN"/>
<reference evidence="3 5" key="2">
    <citation type="journal article" date="2018" name="Plant J.">
        <title>The Physcomitrella patens chromosome-scale assembly reveals moss genome structure and evolution.</title>
        <authorList>
            <person name="Lang D."/>
            <person name="Ullrich K.K."/>
            <person name="Murat F."/>
            <person name="Fuchs J."/>
            <person name="Jenkins J."/>
            <person name="Haas F.B."/>
            <person name="Piednoel M."/>
            <person name="Gundlach H."/>
            <person name="Van Bel M."/>
            <person name="Meyberg R."/>
            <person name="Vives C."/>
            <person name="Morata J."/>
            <person name="Symeonidi A."/>
            <person name="Hiss M."/>
            <person name="Muchero W."/>
            <person name="Kamisugi Y."/>
            <person name="Saleh O."/>
            <person name="Blanc G."/>
            <person name="Decker E.L."/>
            <person name="van Gessel N."/>
            <person name="Grimwood J."/>
            <person name="Hayes R.D."/>
            <person name="Graham S.W."/>
            <person name="Gunter L.E."/>
            <person name="McDaniel S.F."/>
            <person name="Hoernstein S.N.W."/>
            <person name="Larsson A."/>
            <person name="Li F.W."/>
            <person name="Perroud P.F."/>
            <person name="Phillips J."/>
            <person name="Ranjan P."/>
            <person name="Rokshar D.S."/>
            <person name="Rothfels C.J."/>
            <person name="Schneider L."/>
            <person name="Shu S."/>
            <person name="Stevenson D.W."/>
            <person name="Thummler F."/>
            <person name="Tillich M."/>
            <person name="Villarreal Aguilar J.C."/>
            <person name="Widiez T."/>
            <person name="Wong G.K."/>
            <person name="Wymore A."/>
            <person name="Zhang Y."/>
            <person name="Zimmer A.D."/>
            <person name="Quatrano R.S."/>
            <person name="Mayer K.F.X."/>
            <person name="Goodstein D."/>
            <person name="Casacuberta J.M."/>
            <person name="Vandepoele K."/>
            <person name="Reski R."/>
            <person name="Cuming A.C."/>
            <person name="Tuskan G.A."/>
            <person name="Maumus F."/>
            <person name="Salse J."/>
            <person name="Schmutz J."/>
            <person name="Rensing S.A."/>
        </authorList>
    </citation>
    <scope>NUCLEOTIDE SEQUENCE [LARGE SCALE GENOMIC DNA]</scope>
    <source>
        <strain evidence="4 5">cv. Gransden 2004</strain>
    </source>
</reference>
<dbReference type="SUPFAM" id="SSF52129">
    <property type="entry name" value="Caspase-like"/>
    <property type="match status" value="1"/>
</dbReference>
<reference evidence="4" key="3">
    <citation type="submission" date="2020-12" db="UniProtKB">
        <authorList>
            <consortium name="EnsemblPlants"/>
        </authorList>
    </citation>
    <scope>IDENTIFICATION</scope>
</reference>
<dbReference type="OrthoDB" id="3223806at2759"/>
<dbReference type="AlphaFoldDB" id="A0A2K1L2F6"/>
<evidence type="ECO:0000313" key="5">
    <source>
        <dbReference type="Proteomes" id="UP000006727"/>
    </source>
</evidence>